<proteinExistence type="predicted"/>
<protein>
    <recommendedName>
        <fullName evidence="3">Granulins domain-containing protein</fullName>
    </recommendedName>
</protein>
<sequence length="110" mass="12397">MSHWTCLVFLMSCLAFMAIAYESCGPTTYCPDGSMCCSAETCCPRSMICCHRYFCCAVQQQPYLVPHQPNIELPPRKIYNFYYAQLPKQPASGPVVLNLTRIGSSVDIRK</sequence>
<accession>A0A4P6D9P9</accession>
<evidence type="ECO:0000256" key="1">
    <source>
        <dbReference type="SAM" id="SignalP"/>
    </source>
</evidence>
<dbReference type="AlphaFoldDB" id="A0A4P6D9P9"/>
<dbReference type="EMBL" id="GHKJ01001179">
    <property type="protein sequence ID" value="MOY46209.1"/>
    <property type="molecule type" value="Transcribed_RNA"/>
</dbReference>
<feature type="chain" id="PRO_5020810064" description="Granulins domain-containing protein" evidence="1">
    <location>
        <begin position="21"/>
        <end position="110"/>
    </location>
</feature>
<organism evidence="2">
    <name type="scientific">Rhodnius prolixus</name>
    <name type="common">Triatomid bug</name>
    <dbReference type="NCBI Taxonomy" id="13249"/>
    <lineage>
        <taxon>Eukaryota</taxon>
        <taxon>Metazoa</taxon>
        <taxon>Ecdysozoa</taxon>
        <taxon>Arthropoda</taxon>
        <taxon>Hexapoda</taxon>
        <taxon>Insecta</taxon>
        <taxon>Pterygota</taxon>
        <taxon>Neoptera</taxon>
        <taxon>Paraneoptera</taxon>
        <taxon>Hemiptera</taxon>
        <taxon>Heteroptera</taxon>
        <taxon>Panheteroptera</taxon>
        <taxon>Cimicomorpha</taxon>
        <taxon>Reduviidae</taxon>
        <taxon>Triatominae</taxon>
        <taxon>Rhodnius</taxon>
    </lineage>
</organism>
<evidence type="ECO:0000313" key="2">
    <source>
        <dbReference type="EMBL" id="MOY46209.1"/>
    </source>
</evidence>
<reference evidence="2" key="1">
    <citation type="submission" date="2019-04" db="EMBL/GenBank/DDBJ databases">
        <title>Analysis of the testis transcriptome of the Chagas disease vector Rhodnius prolixus.</title>
        <authorList>
            <person name="Cesar J."/>
            <person name="Ribeiro J.M."/>
            <person name="Pereira M.H."/>
            <person name="Araujo R.N."/>
            <person name="Gontijo N.F."/>
            <person name="Pessoa G."/>
            <person name="Sant'Anna M.V."/>
            <person name="Sorgine M.H."/>
            <person name="Majerowicz D."/>
            <person name="Carvalho A.B."/>
            <person name="Braz G."/>
            <person name="Mesquita R."/>
            <person name="Lagerblad P.O."/>
            <person name="Koerich L.B."/>
        </authorList>
    </citation>
    <scope>NUCLEOTIDE SEQUENCE</scope>
</reference>
<feature type="signal peptide" evidence="1">
    <location>
        <begin position="1"/>
        <end position="20"/>
    </location>
</feature>
<keyword evidence="1" id="KW-0732">Signal</keyword>
<evidence type="ECO:0008006" key="3">
    <source>
        <dbReference type="Google" id="ProtNLM"/>
    </source>
</evidence>
<name>A0A4P6D9P9_RHOPR</name>